<evidence type="ECO:0000313" key="12">
    <source>
        <dbReference type="Proteomes" id="UP000261480"/>
    </source>
</evidence>
<sequence>MTCCVESLMPSQILFRFCQVLGFQFHFGRIEPDRGPETLWFLSVGLSDVFGLGLIQLGVMESTESRYSHLLQPIRELTKNWEIDVASDLNDYLEELDEMCITFDGGRTRLNFAEAALLIQGSTCIYSKKVELLHSLVFQTLEFISDNKKRSRAAAAQQGAAAADQMEQEAEDLAVFTPLELDESATSPRTEPHTDISVVPLPPEALIPPETQEKNKLPLISVGGDVLCSQKDFRVNLFLPGPDDLIVLMLQSAAASRFLLDQSAAAESAVTFDPDEAAGGSAEDFLPVQEELNLEPDLEEHIERQQVLGEGRLIRHAAARQEEEEEPPAAVSNWTLHDPYAALGGDRPLTPGRCYRVPDGLDDGGKRKRKRSVLQDFRSWFRGAFQPPEPKLKVGPSFPDLNYLYLRTLRDKVRRQRTLCRTLGVVMTEEELRRTFLQLEEAGPQQLGAGPVHDVTPAELLGGDSDNSDAELDGLPAEFRGPDSASPEAQRDDLTYEELVKLRVEQLVVHSQGYTQESALSRRVRDWEDKIRPELALQEDRPPFDIHAYGERIVTQLGAVGCRRSFASIVRGLDNMEACKLLLASLQLVNLLFLLLHLLFLLLLLLLIVLQGFREVMSWLLVELLDDSPMIYYSKQIKRFLRNPSRTRT</sequence>
<keyword evidence="12" id="KW-1185">Reference proteome</keyword>
<dbReference type="InterPro" id="IPR009378">
    <property type="entry name" value="H2_N"/>
</dbReference>
<keyword evidence="5" id="KW-0539">Nucleus</keyword>
<dbReference type="Pfam" id="PF06278">
    <property type="entry name" value="CNDH2_N"/>
    <property type="match status" value="1"/>
</dbReference>
<keyword evidence="8" id="KW-0812">Transmembrane</keyword>
<evidence type="ECO:0000256" key="8">
    <source>
        <dbReference type="SAM" id="Phobius"/>
    </source>
</evidence>
<dbReference type="InterPro" id="IPR031737">
    <property type="entry name" value="CNDH2_C"/>
</dbReference>
<dbReference type="Ensembl" id="ENSPMET00000034694.1">
    <property type="protein sequence ID" value="ENSPMEP00000033844.1"/>
    <property type="gene ID" value="ENSPMEG00000022632.1"/>
</dbReference>
<evidence type="ECO:0000256" key="3">
    <source>
        <dbReference type="ARBA" id="ARBA00016903"/>
    </source>
</evidence>
<dbReference type="InterPro" id="IPR031739">
    <property type="entry name" value="Ncaph2"/>
</dbReference>
<evidence type="ECO:0000259" key="10">
    <source>
        <dbReference type="Pfam" id="PF16858"/>
    </source>
</evidence>
<evidence type="ECO:0000256" key="2">
    <source>
        <dbReference type="ARBA" id="ARBA00007844"/>
    </source>
</evidence>
<dbReference type="Proteomes" id="UP000261480">
    <property type="component" value="Unplaced"/>
</dbReference>
<reference evidence="11" key="2">
    <citation type="submission" date="2025-09" db="UniProtKB">
        <authorList>
            <consortium name="Ensembl"/>
        </authorList>
    </citation>
    <scope>IDENTIFICATION</scope>
</reference>
<evidence type="ECO:0000313" key="11">
    <source>
        <dbReference type="Ensembl" id="ENSPMEP00000033844.1"/>
    </source>
</evidence>
<accession>A0A3B3Z2U4</accession>
<proteinExistence type="inferred from homology"/>
<keyword evidence="8" id="KW-0472">Membrane</keyword>
<keyword evidence="4" id="KW-0226">DNA condensation</keyword>
<evidence type="ECO:0000256" key="1">
    <source>
        <dbReference type="ARBA" id="ARBA00004123"/>
    </source>
</evidence>
<dbReference type="PANTHER" id="PTHR14324:SF3">
    <property type="entry name" value="CONDENSIN-2 COMPLEX SUBUNIT H2"/>
    <property type="match status" value="1"/>
</dbReference>
<organism evidence="11 12">
    <name type="scientific">Poecilia mexicana</name>
    <dbReference type="NCBI Taxonomy" id="48701"/>
    <lineage>
        <taxon>Eukaryota</taxon>
        <taxon>Metazoa</taxon>
        <taxon>Chordata</taxon>
        <taxon>Craniata</taxon>
        <taxon>Vertebrata</taxon>
        <taxon>Euteleostomi</taxon>
        <taxon>Actinopterygii</taxon>
        <taxon>Neopterygii</taxon>
        <taxon>Teleostei</taxon>
        <taxon>Neoteleostei</taxon>
        <taxon>Acanthomorphata</taxon>
        <taxon>Ovalentaria</taxon>
        <taxon>Atherinomorphae</taxon>
        <taxon>Cyprinodontiformes</taxon>
        <taxon>Poeciliidae</taxon>
        <taxon>Poeciliinae</taxon>
        <taxon>Poecilia</taxon>
    </lineage>
</organism>
<evidence type="ECO:0000259" key="9">
    <source>
        <dbReference type="Pfam" id="PF06278"/>
    </source>
</evidence>
<feature type="transmembrane region" description="Helical" evidence="8">
    <location>
        <begin position="588"/>
        <end position="610"/>
    </location>
</feature>
<dbReference type="GO" id="GO:0003682">
    <property type="term" value="F:chromatin binding"/>
    <property type="evidence" value="ECO:0007669"/>
    <property type="project" value="TreeGrafter"/>
</dbReference>
<reference evidence="11" key="1">
    <citation type="submission" date="2025-08" db="UniProtKB">
        <authorList>
            <consortium name="Ensembl"/>
        </authorList>
    </citation>
    <scope>IDENTIFICATION</scope>
</reference>
<evidence type="ECO:0000256" key="4">
    <source>
        <dbReference type="ARBA" id="ARBA00023067"/>
    </source>
</evidence>
<dbReference type="GO" id="GO:0000796">
    <property type="term" value="C:condensin complex"/>
    <property type="evidence" value="ECO:0007669"/>
    <property type="project" value="TreeGrafter"/>
</dbReference>
<keyword evidence="8" id="KW-1133">Transmembrane helix</keyword>
<dbReference type="GO" id="GO:0051306">
    <property type="term" value="P:mitotic sister chromatid separation"/>
    <property type="evidence" value="ECO:0007669"/>
    <property type="project" value="TreeGrafter"/>
</dbReference>
<comment type="subcellular location">
    <subcellularLocation>
        <location evidence="1">Nucleus</location>
    </subcellularLocation>
</comment>
<feature type="domain" description="Condensin II complex subunit H2 N-terminal" evidence="9">
    <location>
        <begin position="65"/>
        <end position="172"/>
    </location>
</feature>
<evidence type="ECO:0000256" key="5">
    <source>
        <dbReference type="ARBA" id="ARBA00023242"/>
    </source>
</evidence>
<comment type="similarity">
    <text evidence="2">Belongs to the CND2 H2 (condensin-2 subunit 2) family.</text>
</comment>
<name>A0A3B3Z2U4_9TELE</name>
<dbReference type="STRING" id="48701.ENSPMEP00000033844"/>
<dbReference type="GO" id="GO:0005634">
    <property type="term" value="C:nucleus"/>
    <property type="evidence" value="ECO:0007669"/>
    <property type="project" value="UniProtKB-SubCell"/>
</dbReference>
<evidence type="ECO:0000256" key="7">
    <source>
        <dbReference type="SAM" id="MobiDB-lite"/>
    </source>
</evidence>
<protein>
    <recommendedName>
        <fullName evidence="3">Condensin-2 complex subunit H2</fullName>
    </recommendedName>
    <alternativeName>
        <fullName evidence="6">Non-SMC condensin II complex subunit H2</fullName>
    </alternativeName>
</protein>
<dbReference type="PANTHER" id="PTHR14324">
    <property type="entry name" value="CONDENSIN-2 COMPLEX SUBUNIT H2"/>
    <property type="match status" value="1"/>
</dbReference>
<evidence type="ECO:0000256" key="6">
    <source>
        <dbReference type="ARBA" id="ARBA00030479"/>
    </source>
</evidence>
<feature type="domain" description="Condensin-2 complex subunit H2 C-terminal" evidence="10">
    <location>
        <begin position="495"/>
        <end position="591"/>
    </location>
</feature>
<dbReference type="GO" id="GO:0010032">
    <property type="term" value="P:meiotic chromosome condensation"/>
    <property type="evidence" value="ECO:0007669"/>
    <property type="project" value="TreeGrafter"/>
</dbReference>
<feature type="region of interest" description="Disordered" evidence="7">
    <location>
        <begin position="444"/>
        <end position="490"/>
    </location>
</feature>
<dbReference type="AlphaFoldDB" id="A0A3B3Z2U4"/>
<dbReference type="Pfam" id="PF16858">
    <property type="entry name" value="CNDH2_C"/>
    <property type="match status" value="1"/>
</dbReference>